<dbReference type="EMBL" id="UXAU01000009">
    <property type="protein sequence ID" value="VDC18611.1"/>
    <property type="molecule type" value="Genomic_DNA"/>
</dbReference>
<dbReference type="PANTHER" id="PTHR36974">
    <property type="entry name" value="MEMBRANE PROTEIN-RELATED"/>
    <property type="match status" value="1"/>
</dbReference>
<dbReference type="OrthoDB" id="3267646at2"/>
<sequence length="148" mass="15835">MPSLPAVVTVQNVSAAAMGALLLTSAVNHFRNPGFYRQVVPSYLCREDTAAQRPLAVLSREEWIAASGLLELGAAAGILVPATRKFTATGLAAMYTAFLAGHVDALQRAYGPKGTPEQRKVHTIRLPFQLPLIAWAWSLRKPGRSAAA</sequence>
<organism evidence="1 2">
    <name type="scientific">Arthrobacter ulcerisalmonis</name>
    <dbReference type="NCBI Taxonomy" id="2483813"/>
    <lineage>
        <taxon>Bacteria</taxon>
        <taxon>Bacillati</taxon>
        <taxon>Actinomycetota</taxon>
        <taxon>Actinomycetes</taxon>
        <taxon>Micrococcales</taxon>
        <taxon>Micrococcaceae</taxon>
        <taxon>Arthrobacter</taxon>
    </lineage>
</organism>
<proteinExistence type="predicted"/>
<keyword evidence="2" id="KW-1185">Reference proteome</keyword>
<name>A0A3P5WBL2_9MICC</name>
<dbReference type="PANTHER" id="PTHR36974:SF1">
    <property type="entry name" value="DOXX FAMILY MEMBRANE PROTEIN"/>
    <property type="match status" value="1"/>
</dbReference>
<accession>A0A3P5WBL2</accession>
<dbReference type="AlphaFoldDB" id="A0A3P5WBL2"/>
<reference evidence="1 2" key="1">
    <citation type="submission" date="2018-11" db="EMBL/GenBank/DDBJ databases">
        <authorList>
            <person name="Criscuolo A."/>
        </authorList>
    </citation>
    <scope>NUCLEOTIDE SEQUENCE [LARGE SCALE GENOMIC DNA]</scope>
    <source>
        <strain evidence="1">AT11b</strain>
    </source>
</reference>
<dbReference type="Proteomes" id="UP000280861">
    <property type="component" value="Unassembled WGS sequence"/>
</dbReference>
<protein>
    <recommendedName>
        <fullName evidence="3">DoxX</fullName>
    </recommendedName>
</protein>
<evidence type="ECO:0000313" key="1">
    <source>
        <dbReference type="EMBL" id="VDC18611.1"/>
    </source>
</evidence>
<evidence type="ECO:0008006" key="3">
    <source>
        <dbReference type="Google" id="ProtNLM"/>
    </source>
</evidence>
<dbReference type="RefSeq" id="WP_124090198.1">
    <property type="nucleotide sequence ID" value="NZ_CBCRYA010000005.1"/>
</dbReference>
<evidence type="ECO:0000313" key="2">
    <source>
        <dbReference type="Proteomes" id="UP000280861"/>
    </source>
</evidence>
<gene>
    <name evidence="1" type="ORF">PSET11_00404</name>
</gene>